<name>A0A0D7A2G4_9AGAR</name>
<evidence type="ECO:0000256" key="5">
    <source>
        <dbReference type="ARBA" id="ARBA00022833"/>
    </source>
</evidence>
<feature type="non-terminal residue" evidence="7">
    <location>
        <position position="434"/>
    </location>
</feature>
<dbReference type="Proteomes" id="UP000054144">
    <property type="component" value="Unassembled WGS sequence"/>
</dbReference>
<dbReference type="GO" id="GO:0046872">
    <property type="term" value="F:metal ion binding"/>
    <property type="evidence" value="ECO:0007669"/>
    <property type="project" value="UniProtKB-KW"/>
</dbReference>
<reference evidence="7 8" key="1">
    <citation type="journal article" date="2015" name="Fungal Genet. Biol.">
        <title>Evolution of novel wood decay mechanisms in Agaricales revealed by the genome sequences of Fistulina hepatica and Cylindrobasidium torrendii.</title>
        <authorList>
            <person name="Floudas D."/>
            <person name="Held B.W."/>
            <person name="Riley R."/>
            <person name="Nagy L.G."/>
            <person name="Koehler G."/>
            <person name="Ransdell A.S."/>
            <person name="Younus H."/>
            <person name="Chow J."/>
            <person name="Chiniquy J."/>
            <person name="Lipzen A."/>
            <person name="Tritt A."/>
            <person name="Sun H."/>
            <person name="Haridas S."/>
            <person name="LaButti K."/>
            <person name="Ohm R.A."/>
            <person name="Kues U."/>
            <person name="Blanchette R.A."/>
            <person name="Grigoriev I.V."/>
            <person name="Minto R.E."/>
            <person name="Hibbett D.S."/>
        </authorList>
    </citation>
    <scope>NUCLEOTIDE SEQUENCE [LARGE SCALE GENOMIC DNA]</scope>
    <source>
        <strain evidence="7 8">ATCC 64428</strain>
    </source>
</reference>
<dbReference type="Gene3D" id="3.40.390.10">
    <property type="entry name" value="Collagenase (Catalytic Domain)"/>
    <property type="match status" value="1"/>
</dbReference>
<evidence type="ECO:0000313" key="7">
    <source>
        <dbReference type="EMBL" id="KIY44910.1"/>
    </source>
</evidence>
<dbReference type="InterPro" id="IPR024079">
    <property type="entry name" value="MetalloPept_cat_dom_sf"/>
</dbReference>
<dbReference type="SUPFAM" id="SSF55486">
    <property type="entry name" value="Metalloproteases ('zincins'), catalytic domain"/>
    <property type="match status" value="1"/>
</dbReference>
<dbReference type="Pfam" id="PF07998">
    <property type="entry name" value="Peptidase_M54"/>
    <property type="match status" value="1"/>
</dbReference>
<dbReference type="AlphaFoldDB" id="A0A0D7A2G4"/>
<feature type="non-terminal residue" evidence="7">
    <location>
        <position position="1"/>
    </location>
</feature>
<evidence type="ECO:0000256" key="6">
    <source>
        <dbReference type="ARBA" id="ARBA00023049"/>
    </source>
</evidence>
<evidence type="ECO:0000256" key="4">
    <source>
        <dbReference type="ARBA" id="ARBA00022801"/>
    </source>
</evidence>
<organism evidence="7 8">
    <name type="scientific">Fistulina hepatica ATCC 64428</name>
    <dbReference type="NCBI Taxonomy" id="1128425"/>
    <lineage>
        <taxon>Eukaryota</taxon>
        <taxon>Fungi</taxon>
        <taxon>Dikarya</taxon>
        <taxon>Basidiomycota</taxon>
        <taxon>Agaricomycotina</taxon>
        <taxon>Agaricomycetes</taxon>
        <taxon>Agaricomycetidae</taxon>
        <taxon>Agaricales</taxon>
        <taxon>Fistulinaceae</taxon>
        <taxon>Fistulina</taxon>
    </lineage>
</organism>
<sequence length="434" mass="47487">CRHETLLTTPSDYAKQATYIRPSVEKRLAATTLHGRKPTGKPNNVLGSDSTLEISPTTFPAPLVLPGDDLALDPRCPPQSVRAWSRLKERNDVTEDRRTLYVVAPPDIDDDIKEVSSWCQIQRTSSGDDIELPRAEDVIDYLSAFYHGIPVKRLPFKVRFVAWDTTSPKKYIGLDIGGGECVRIRTRRLPSRDGSTQPFARQLNLDDLLDAAIGMLPDAAYALLLLVTHDLYEDADDEFVCGRAYGGSRVAVVSSARYHPALDVESGLASARAHAWPASHCAEYVRACCDAEVQPRPRKRAHTTTTEAAGSLAHAAGALHAAVAAHRTISSLDVPHASSAALTGLWLGRVCRTASHELGHCFGLDHCVYYACVMQGSASLIEDARQPPYLCPVDLTKVLRVLSTTAESRYSALLAFCERHADIHLFAALAAWLR</sequence>
<keyword evidence="3" id="KW-0479">Metal-binding</keyword>
<proteinExistence type="predicted"/>
<evidence type="ECO:0000313" key="8">
    <source>
        <dbReference type="Proteomes" id="UP000054144"/>
    </source>
</evidence>
<accession>A0A0D7A2G4</accession>
<dbReference type="PANTHER" id="PTHR15910">
    <property type="entry name" value="ARCHAEMETZINCIN"/>
    <property type="match status" value="1"/>
</dbReference>
<evidence type="ECO:0000256" key="3">
    <source>
        <dbReference type="ARBA" id="ARBA00022723"/>
    </source>
</evidence>
<dbReference type="CDD" id="cd11375">
    <property type="entry name" value="Peptidase_M54"/>
    <property type="match status" value="1"/>
</dbReference>
<keyword evidence="5" id="KW-0862">Zinc</keyword>
<dbReference type="EMBL" id="KN882064">
    <property type="protein sequence ID" value="KIY44910.1"/>
    <property type="molecule type" value="Genomic_DNA"/>
</dbReference>
<evidence type="ECO:0000256" key="1">
    <source>
        <dbReference type="ARBA" id="ARBA00001947"/>
    </source>
</evidence>
<keyword evidence="2" id="KW-0645">Protease</keyword>
<protein>
    <submittedName>
        <fullName evidence="7">Uncharacterized protein</fullName>
    </submittedName>
</protein>
<dbReference type="GO" id="GO:0008237">
    <property type="term" value="F:metallopeptidase activity"/>
    <property type="evidence" value="ECO:0007669"/>
    <property type="project" value="UniProtKB-KW"/>
</dbReference>
<dbReference type="InterPro" id="IPR012962">
    <property type="entry name" value="Pept_M54_archaemetzincn"/>
</dbReference>
<dbReference type="OrthoDB" id="2365600at2759"/>
<keyword evidence="6" id="KW-0482">Metalloprotease</keyword>
<dbReference type="MEROPS" id="M54.002"/>
<comment type="cofactor">
    <cofactor evidence="1">
        <name>Zn(2+)</name>
        <dbReference type="ChEBI" id="CHEBI:29105"/>
    </cofactor>
</comment>
<dbReference type="GO" id="GO:0006508">
    <property type="term" value="P:proteolysis"/>
    <property type="evidence" value="ECO:0007669"/>
    <property type="project" value="UniProtKB-KW"/>
</dbReference>
<evidence type="ECO:0000256" key="2">
    <source>
        <dbReference type="ARBA" id="ARBA00022670"/>
    </source>
</evidence>
<gene>
    <name evidence="7" type="ORF">FISHEDRAFT_15312</name>
</gene>
<keyword evidence="4" id="KW-0378">Hydrolase</keyword>
<dbReference type="PANTHER" id="PTHR15910:SF1">
    <property type="entry name" value="ARCHAEMETZINCIN-2"/>
    <property type="match status" value="1"/>
</dbReference>
<keyword evidence="8" id="KW-1185">Reference proteome</keyword>